<organism evidence="1 2">
    <name type="scientific">Caligus rogercresseyi</name>
    <name type="common">Sea louse</name>
    <dbReference type="NCBI Taxonomy" id="217165"/>
    <lineage>
        <taxon>Eukaryota</taxon>
        <taxon>Metazoa</taxon>
        <taxon>Ecdysozoa</taxon>
        <taxon>Arthropoda</taxon>
        <taxon>Crustacea</taxon>
        <taxon>Multicrustacea</taxon>
        <taxon>Hexanauplia</taxon>
        <taxon>Copepoda</taxon>
        <taxon>Siphonostomatoida</taxon>
        <taxon>Caligidae</taxon>
        <taxon>Caligus</taxon>
    </lineage>
</organism>
<name>A0A7T8HG28_CALRO</name>
<feature type="non-terminal residue" evidence="1">
    <location>
        <position position="66"/>
    </location>
</feature>
<dbReference type="EMBL" id="CP045895">
    <property type="protein sequence ID" value="QQP49267.1"/>
    <property type="molecule type" value="Genomic_DNA"/>
</dbReference>
<sequence length="66" mass="7695">CILLGDLNLVLKHRRDTWGYIKENNRRSTAKFNDIVNKRGLMDIAARLSKNPDHTFFIKRNGIVVK</sequence>
<protein>
    <submittedName>
        <fullName evidence="1">Uncharacterized protein</fullName>
    </submittedName>
</protein>
<accession>A0A7T8HG28</accession>
<reference evidence="2" key="1">
    <citation type="submission" date="2021-01" db="EMBL/GenBank/DDBJ databases">
        <title>Caligus Genome Assembly.</title>
        <authorList>
            <person name="Gallardo-Escarate C."/>
        </authorList>
    </citation>
    <scope>NUCLEOTIDE SEQUENCE [LARGE SCALE GENOMIC DNA]</scope>
</reference>
<evidence type="ECO:0000313" key="1">
    <source>
        <dbReference type="EMBL" id="QQP49267.1"/>
    </source>
</evidence>
<gene>
    <name evidence="1" type="ORF">FKW44_009862</name>
</gene>
<dbReference type="Proteomes" id="UP000595437">
    <property type="component" value="Chromosome 6"/>
</dbReference>
<evidence type="ECO:0000313" key="2">
    <source>
        <dbReference type="Proteomes" id="UP000595437"/>
    </source>
</evidence>
<proteinExistence type="predicted"/>
<keyword evidence="2" id="KW-1185">Reference proteome</keyword>
<dbReference type="AlphaFoldDB" id="A0A7T8HG28"/>
<feature type="non-terminal residue" evidence="1">
    <location>
        <position position="1"/>
    </location>
</feature>